<accession>A0A1S1R8A8</accession>
<comment type="caution">
    <text evidence="3">The sequence shown here is derived from an EMBL/GenBank/DDBJ whole genome shotgun (WGS) entry which is preliminary data.</text>
</comment>
<evidence type="ECO:0000259" key="2">
    <source>
        <dbReference type="PROSITE" id="PS50234"/>
    </source>
</evidence>
<dbReference type="InterPro" id="IPR002035">
    <property type="entry name" value="VWF_A"/>
</dbReference>
<protein>
    <submittedName>
        <fullName evidence="3">MorD protein</fullName>
    </submittedName>
</protein>
<proteinExistence type="predicted"/>
<name>A0A1S1R8A8_9ACTN</name>
<dbReference type="EMBL" id="MBLM01000051">
    <property type="protein sequence ID" value="OHV41989.1"/>
    <property type="molecule type" value="Genomic_DNA"/>
</dbReference>
<feature type="domain" description="VWFA" evidence="2">
    <location>
        <begin position="327"/>
        <end position="508"/>
    </location>
</feature>
<feature type="region of interest" description="Disordered" evidence="1">
    <location>
        <begin position="170"/>
        <end position="221"/>
    </location>
</feature>
<dbReference type="PROSITE" id="PS50234">
    <property type="entry name" value="VWFA"/>
    <property type="match status" value="1"/>
</dbReference>
<sequence length="511" mass="55787">MSVDMVAASASDLRQRFALLAATLSDGGRDDARLVTGEHRAFGLNSGRTAVHVPHPPLAADWSTRTMTCGIALQAAPSKDRVAAVPLDDLTSRELLALSVVEGRVALGWIAARWGGLLPELERALGGIKTADPDLDGREMLTEALRLARSGEAVAVHPLLGRLPASTERGRRLASSLRRGHGRMPWSSRRSDQRRIHSIPVGGEGGAQNPNLPPPSQPENEEIEIRPDERVGIPYPEWNMWTKRFLPNHVAVLERPAAAEAAHATVVSPALRRWFQEDTHRTMRNGLEDGADLDITRYVDHFASAAAGQASEPRMFRDLVPGLRDVTTALLLDGSSSLGAHHGTIFEIELACADALSQAMTSARERHGVFTFTGNTRHRVDVRCLKDFDQPCFVAPSRLGLMTGGYTRLGAPIRHLTSRLLGQASERRLLIVIGDGLMCDEGYEGRYAWADVAHAVDEAYQAGVVLYYIGVGSTRVDPLPEVFGPRRSQRIRSVEELPRVLAHVHRELVAA</sequence>
<dbReference type="Proteomes" id="UP000179627">
    <property type="component" value="Unassembled WGS sequence"/>
</dbReference>
<dbReference type="PANTHER" id="PTHR41248">
    <property type="entry name" value="NORD PROTEIN"/>
    <property type="match status" value="1"/>
</dbReference>
<gene>
    <name evidence="3" type="ORF">CC117_33130</name>
</gene>
<keyword evidence="4" id="KW-1185">Reference proteome</keyword>
<dbReference type="RefSeq" id="WP_071083104.1">
    <property type="nucleotide sequence ID" value="NZ_MBLM01000051.1"/>
</dbReference>
<dbReference type="InterPro" id="IPR051928">
    <property type="entry name" value="NorD/CobT"/>
</dbReference>
<dbReference type="SUPFAM" id="SSF53300">
    <property type="entry name" value="vWA-like"/>
    <property type="match status" value="1"/>
</dbReference>
<reference evidence="4" key="1">
    <citation type="submission" date="2016-07" db="EMBL/GenBank/DDBJ databases">
        <title>Sequence Frankia sp. strain CcI1.17.</title>
        <authorList>
            <person name="Ghodhbane-Gtari F."/>
            <person name="Swanson E."/>
            <person name="Gueddou A."/>
            <person name="Morris K."/>
            <person name="Hezbri K."/>
            <person name="Ktari A."/>
            <person name="Nouioui I."/>
            <person name="Abebe-Akele F."/>
            <person name="Simpson S."/>
            <person name="Thomas K."/>
            <person name="Gtari M."/>
            <person name="Tisa L.S."/>
            <person name="Hurst S."/>
        </authorList>
    </citation>
    <scope>NUCLEOTIDE SEQUENCE [LARGE SCALE GENOMIC DNA]</scope>
    <source>
        <strain evidence="4">Cc1.17</strain>
    </source>
</reference>
<dbReference type="Gene3D" id="3.40.50.410">
    <property type="entry name" value="von Willebrand factor, type A domain"/>
    <property type="match status" value="1"/>
</dbReference>
<evidence type="ECO:0000256" key="1">
    <source>
        <dbReference type="SAM" id="MobiDB-lite"/>
    </source>
</evidence>
<dbReference type="AlphaFoldDB" id="A0A1S1R8A8"/>
<dbReference type="Pfam" id="PF00092">
    <property type="entry name" value="VWA"/>
    <property type="match status" value="1"/>
</dbReference>
<dbReference type="OrthoDB" id="9758211at2"/>
<dbReference type="PANTHER" id="PTHR41248:SF1">
    <property type="entry name" value="NORD PROTEIN"/>
    <property type="match status" value="1"/>
</dbReference>
<organism evidence="3 4">
    <name type="scientific">Parafrankia colletiae</name>
    <dbReference type="NCBI Taxonomy" id="573497"/>
    <lineage>
        <taxon>Bacteria</taxon>
        <taxon>Bacillati</taxon>
        <taxon>Actinomycetota</taxon>
        <taxon>Actinomycetes</taxon>
        <taxon>Frankiales</taxon>
        <taxon>Frankiaceae</taxon>
        <taxon>Parafrankia</taxon>
    </lineage>
</organism>
<evidence type="ECO:0000313" key="3">
    <source>
        <dbReference type="EMBL" id="OHV41989.1"/>
    </source>
</evidence>
<dbReference type="InterPro" id="IPR036465">
    <property type="entry name" value="vWFA_dom_sf"/>
</dbReference>
<evidence type="ECO:0000313" key="4">
    <source>
        <dbReference type="Proteomes" id="UP000179627"/>
    </source>
</evidence>